<evidence type="ECO:0000313" key="2">
    <source>
        <dbReference type="WBParaSite" id="Pan_g19191.t1"/>
    </source>
</evidence>
<keyword evidence="1" id="KW-1185">Reference proteome</keyword>
<dbReference type="AlphaFoldDB" id="A0A7E4VCF7"/>
<protein>
    <submittedName>
        <fullName evidence="2">Clr2_transil domain-containing protein</fullName>
    </submittedName>
</protein>
<accession>A0A7E4VCF7</accession>
<proteinExistence type="predicted"/>
<name>A0A7E4VCF7_PANRE</name>
<evidence type="ECO:0000313" key="1">
    <source>
        <dbReference type="Proteomes" id="UP000492821"/>
    </source>
</evidence>
<dbReference type="WBParaSite" id="Pan_g19191.t1">
    <property type="protein sequence ID" value="Pan_g19191.t1"/>
    <property type="gene ID" value="Pan_g19191"/>
</dbReference>
<reference evidence="2" key="2">
    <citation type="submission" date="2020-10" db="UniProtKB">
        <authorList>
            <consortium name="WormBaseParasite"/>
        </authorList>
    </citation>
    <scope>IDENTIFICATION</scope>
</reference>
<reference evidence="1" key="1">
    <citation type="journal article" date="2013" name="Genetics">
        <title>The draft genome and transcriptome of Panagrellus redivivus are shaped by the harsh demands of a free-living lifestyle.</title>
        <authorList>
            <person name="Srinivasan J."/>
            <person name="Dillman A.R."/>
            <person name="Macchietto M.G."/>
            <person name="Heikkinen L."/>
            <person name="Lakso M."/>
            <person name="Fracchia K.M."/>
            <person name="Antoshechkin I."/>
            <person name="Mortazavi A."/>
            <person name="Wong G."/>
            <person name="Sternberg P.W."/>
        </authorList>
    </citation>
    <scope>NUCLEOTIDE SEQUENCE [LARGE SCALE GENOMIC DNA]</scope>
    <source>
        <strain evidence="1">MT8872</strain>
    </source>
</reference>
<sequence length="172" mass="20444">MSTEDFSWDHPEIKELFEAFLEPNHFPGAAKDFHDLRTRISTKFPGTVITIPDVQHNFAQFQLIHENEYASVPSFYYALANADTGKWMVYYHADPFRVKVMYYFRDGKDERKRLKCSSCCRYGYVLHGKLYTLAHRSTCKGQLWIDFLNRQNERLHSYREKHGTQWFFAGPK</sequence>
<dbReference type="Proteomes" id="UP000492821">
    <property type="component" value="Unassembled WGS sequence"/>
</dbReference>
<organism evidence="1 2">
    <name type="scientific">Panagrellus redivivus</name>
    <name type="common">Microworm</name>
    <dbReference type="NCBI Taxonomy" id="6233"/>
    <lineage>
        <taxon>Eukaryota</taxon>
        <taxon>Metazoa</taxon>
        <taxon>Ecdysozoa</taxon>
        <taxon>Nematoda</taxon>
        <taxon>Chromadorea</taxon>
        <taxon>Rhabditida</taxon>
        <taxon>Tylenchina</taxon>
        <taxon>Panagrolaimomorpha</taxon>
        <taxon>Panagrolaimoidea</taxon>
        <taxon>Panagrolaimidae</taxon>
        <taxon>Panagrellus</taxon>
    </lineage>
</organism>